<name>A0AAD5TW33_9FUNG</name>
<evidence type="ECO:0000313" key="1">
    <source>
        <dbReference type="EMBL" id="KAJ3212449.1"/>
    </source>
</evidence>
<dbReference type="EMBL" id="JADGJW010000778">
    <property type="protein sequence ID" value="KAJ3212449.1"/>
    <property type="molecule type" value="Genomic_DNA"/>
</dbReference>
<keyword evidence="2" id="KW-1185">Reference proteome</keyword>
<sequence>MEPFIIIAIFSLLAVFIIRKFVKDKKRTNQVFDTSLPSNAAISLNERSLYYYQEEFGNEQLPKYGGDLEFQPSSENIPLQILNSEFIDTTATPEQSNLLKIRDSFCELAEKIHDDTTLPTFCIVGYSFGTIITADLLTIFHRHPESLVEDFNFTRKAMDLLANNLRLIVTMGCPYSWFFPERPVPLTIFSPNKKFEWINLYFDQDFLATPLKVLDPIFKDVTDIEIDDWAKKNSNSYSYSNRNLILTLMSWSPIQMVLKKTLIAHCLYLVEQPTFSIIVNKIKSVVNLEIEQCPPENKNLHINLFEKSTWANLFCNAMMLPTKISRGSLYNVSLAIKKAQSFFLKKNLLDLNHTINEVEGKVSNDQNNHTSLKNIKKIQTSKRKPSTNPPFVHFSPTHSESSVIFDNHSSKICSANEKKKEKIVNISKIKASTNSNQDKIEVKFHSAPPKNLKKEKLTILLFLHGMADEVRYKNESFDVEKSVKEFLEPRLNIGNNVQLVSVYYPFNITKQQEDIFLNVEKEIKERNNKEKNFFGKFINGFSSKTWFSFFRKFILTHYSVAMGYLTCHGNRVKVHKRLDETILEIVKKFELEDSVHKADLVVLGNSLGMTYLGDPYKKPIQNDGVSMHIDPWQYLNIEVLITLGSPMHWFIDPRSIPFEFPSSAPNSRNASYASLNELLINSISESYNKIGRLASFTKLYLLQPNIVLDSQPAVEEFETNSSEDEEEDDGIWLKTSAKKNDNKQHPNTLKKEKNFFDTATDVDSVNPFDSAIAINDLPSFKKPNWFNIYYPSDICAGPLKNLTPSLKKAVTEDFPIPARGWKNIFGYSVYSNPLVEKVETVMGGLILK</sequence>
<organism evidence="1 2">
    <name type="scientific">Clydaea vesicula</name>
    <dbReference type="NCBI Taxonomy" id="447962"/>
    <lineage>
        <taxon>Eukaryota</taxon>
        <taxon>Fungi</taxon>
        <taxon>Fungi incertae sedis</taxon>
        <taxon>Chytridiomycota</taxon>
        <taxon>Chytridiomycota incertae sedis</taxon>
        <taxon>Chytridiomycetes</taxon>
        <taxon>Lobulomycetales</taxon>
        <taxon>Lobulomycetaceae</taxon>
        <taxon>Clydaea</taxon>
    </lineage>
</organism>
<evidence type="ECO:0000313" key="2">
    <source>
        <dbReference type="Proteomes" id="UP001211065"/>
    </source>
</evidence>
<protein>
    <submittedName>
        <fullName evidence="1">Uncharacterized protein</fullName>
    </submittedName>
</protein>
<reference evidence="1" key="1">
    <citation type="submission" date="2020-05" db="EMBL/GenBank/DDBJ databases">
        <title>Phylogenomic resolution of chytrid fungi.</title>
        <authorList>
            <person name="Stajich J.E."/>
            <person name="Amses K."/>
            <person name="Simmons R."/>
            <person name="Seto K."/>
            <person name="Myers J."/>
            <person name="Bonds A."/>
            <person name="Quandt C.A."/>
            <person name="Barry K."/>
            <person name="Liu P."/>
            <person name="Grigoriev I."/>
            <person name="Longcore J.E."/>
            <person name="James T.Y."/>
        </authorList>
    </citation>
    <scope>NUCLEOTIDE SEQUENCE</scope>
    <source>
        <strain evidence="1">JEL0476</strain>
    </source>
</reference>
<gene>
    <name evidence="1" type="ORF">HK099_007724</name>
</gene>
<comment type="caution">
    <text evidence="1">The sequence shown here is derived from an EMBL/GenBank/DDBJ whole genome shotgun (WGS) entry which is preliminary data.</text>
</comment>
<dbReference type="Proteomes" id="UP001211065">
    <property type="component" value="Unassembled WGS sequence"/>
</dbReference>
<proteinExistence type="predicted"/>
<accession>A0AAD5TW33</accession>
<dbReference type="AlphaFoldDB" id="A0AAD5TW33"/>